<dbReference type="Pfam" id="PF12776">
    <property type="entry name" value="Myb_DNA-bind_3"/>
    <property type="match status" value="1"/>
</dbReference>
<name>A0A0D3GVG6_9ORYZ</name>
<dbReference type="GO" id="GO:0005524">
    <property type="term" value="F:ATP binding"/>
    <property type="evidence" value="ECO:0007669"/>
    <property type="project" value="InterPro"/>
</dbReference>
<reference evidence="4" key="2">
    <citation type="submission" date="2015-03" db="UniProtKB">
        <authorList>
            <consortium name="EnsemblPlants"/>
        </authorList>
    </citation>
    <scope>IDENTIFICATION</scope>
</reference>
<evidence type="ECO:0008006" key="6">
    <source>
        <dbReference type="Google" id="ProtNLM"/>
    </source>
</evidence>
<feature type="domain" description="ACT" evidence="3">
    <location>
        <begin position="106"/>
        <end position="187"/>
    </location>
</feature>
<dbReference type="SMART" id="SM00220">
    <property type="entry name" value="S_TKc"/>
    <property type="match status" value="1"/>
</dbReference>
<evidence type="ECO:0000259" key="2">
    <source>
        <dbReference type="PROSITE" id="PS50011"/>
    </source>
</evidence>
<protein>
    <recommendedName>
        <fullName evidence="6">Protein kinase domain-containing protein</fullName>
    </recommendedName>
</protein>
<evidence type="ECO:0000313" key="4">
    <source>
        <dbReference type="EnsemblPlants" id="OBART08G00240.1"/>
    </source>
</evidence>
<dbReference type="HOGENOM" id="CLU_300427_0_0_1"/>
<dbReference type="AlphaFoldDB" id="A0A0D3GVG6"/>
<dbReference type="SUPFAM" id="SSF55021">
    <property type="entry name" value="ACT-like"/>
    <property type="match status" value="2"/>
</dbReference>
<dbReference type="PROSITE" id="PS51671">
    <property type="entry name" value="ACT"/>
    <property type="match status" value="2"/>
</dbReference>
<dbReference type="InterPro" id="IPR000719">
    <property type="entry name" value="Prot_kinase_dom"/>
</dbReference>
<accession>A0A0D3GVG6</accession>
<dbReference type="PANTHER" id="PTHR44329:SF41">
    <property type="entry name" value="OS12G0163800 PROTEIN"/>
    <property type="match status" value="1"/>
</dbReference>
<dbReference type="eggNOG" id="KOG0192">
    <property type="taxonomic scope" value="Eukaryota"/>
</dbReference>
<dbReference type="Pfam" id="PF07714">
    <property type="entry name" value="PK_Tyr_Ser-Thr"/>
    <property type="match status" value="1"/>
</dbReference>
<dbReference type="Gene3D" id="1.10.510.10">
    <property type="entry name" value="Transferase(Phosphotransferase) domain 1"/>
    <property type="match status" value="2"/>
</dbReference>
<reference evidence="4" key="1">
    <citation type="journal article" date="2009" name="Rice">
        <title>De Novo Next Generation Sequencing of Plant Genomes.</title>
        <authorList>
            <person name="Rounsley S."/>
            <person name="Marri P.R."/>
            <person name="Yu Y."/>
            <person name="He R."/>
            <person name="Sisneros N."/>
            <person name="Goicoechea J.L."/>
            <person name="Lee S.J."/>
            <person name="Angelova A."/>
            <person name="Kudrna D."/>
            <person name="Luo M."/>
            <person name="Affourtit J."/>
            <person name="Desany B."/>
            <person name="Knight J."/>
            <person name="Niazi F."/>
            <person name="Egholm M."/>
            <person name="Wing R.A."/>
        </authorList>
    </citation>
    <scope>NUCLEOTIDE SEQUENCE [LARGE SCALE GENOMIC DNA]</scope>
    <source>
        <strain evidence="4">cv. IRGC 105608</strain>
    </source>
</reference>
<dbReference type="PROSITE" id="PS50011">
    <property type="entry name" value="PROTEIN_KINASE_DOM"/>
    <property type="match status" value="1"/>
</dbReference>
<dbReference type="STRING" id="65489.A0A0D3GVG6"/>
<dbReference type="PROSITE" id="PS00108">
    <property type="entry name" value="PROTEIN_KINASE_ST"/>
    <property type="match status" value="1"/>
</dbReference>
<organism evidence="4">
    <name type="scientific">Oryza barthii</name>
    <dbReference type="NCBI Taxonomy" id="65489"/>
    <lineage>
        <taxon>Eukaryota</taxon>
        <taxon>Viridiplantae</taxon>
        <taxon>Streptophyta</taxon>
        <taxon>Embryophyta</taxon>
        <taxon>Tracheophyta</taxon>
        <taxon>Spermatophyta</taxon>
        <taxon>Magnoliopsida</taxon>
        <taxon>Liliopsida</taxon>
        <taxon>Poales</taxon>
        <taxon>Poaceae</taxon>
        <taxon>BOP clade</taxon>
        <taxon>Oryzoideae</taxon>
        <taxon>Oryzeae</taxon>
        <taxon>Oryzinae</taxon>
        <taxon>Oryza</taxon>
    </lineage>
</organism>
<dbReference type="InterPro" id="IPR011009">
    <property type="entry name" value="Kinase-like_dom_sf"/>
</dbReference>
<dbReference type="PaxDb" id="65489-OBART08G00240.1"/>
<feature type="region of interest" description="Disordered" evidence="1">
    <location>
        <begin position="932"/>
        <end position="997"/>
    </location>
</feature>
<feature type="compositionally biased region" description="Basic and acidic residues" evidence="1">
    <location>
        <begin position="935"/>
        <end position="954"/>
    </location>
</feature>
<dbReference type="InterPro" id="IPR002912">
    <property type="entry name" value="ACT_dom"/>
</dbReference>
<keyword evidence="5" id="KW-1185">Reference proteome</keyword>
<sequence>MAPVTEDEAAAAAERIYERLAESGGLLQQHDHQLQRQLRLHFRRMPARYLVDMCGGKAEEVLIHLQLLADCADPANRPVVHARFLLSISSSSSSSSSSIVRVHVHEIVFVCLDKPKLLSQLSALVSEVGLNIREAHVYSTLDAFSLSVFLVDGWNKEEAGGLLKAIKEKVGRAAHCIIFVELGLDRQIEILMSQERAYWTRGMTKAFLDLCLREKAKMNMDGQYMSRLGWRNIKKDFATYAEEKLTAKQLQNKFTSLKKTFELWKKLKNETGAGYDSTTGMIINDAAWWKKMEGSFRDKPLQFEAELTQLFGDELVDDGQMMCPGDVDSSDSSRGIEDIPLGMSHETVRGSACHHRAGKEQVVDSPPKRKVKKTFAEYQLQRISDGVAQRSESSSLMKRRRSQEEVDNCLEILVADGLPRTSEPFLKAAELLRCPIRRATFQRMETAHERLVWIDWTWQNPQWSSSSSPNSNRVDDVLLHWRILTHCAHPQNRPVFHARFQKSIPLPDSDFDPCQRLMEDLSLERRRRNDTGDNTGSMSISSRYPKTKLIHEIIFSSLDKPKLLSRLTLLLSEVGLNIREAHVYSTTDGFCLDVFVVDGWDTEETDDLIIKIKEALSHKNASPSNSTNSSASTNQQKIAELQQQVGDSEIDWNLLTTGEKIATGSSADLYRGTYNGLDVAVKILRDSHFNNPSVNHENVLQFYGACTRPQKYCIVTEYMPGGNLYDFLHKQNNVLDLLTILRIAISISKGMNYLHQNNIIHRDLKTANLLMGYHQVVKIADFGVARQGNQEGQMTAETGTYRWMAPEVPYDNMTPLQAALGVRQGFRLEIPSSVNPRLSKLIQRCWDEDPDVRPRLSSNLKTSYSMPRQTAGEPVGVLELRYRRNHLDRVSYQRTPASARRDQVNGNGDGQSYANHRLLRQAALTKIKSTASEEAPIKLDRHPLTTDELNHARSGDCSSKEPVGVASPRRGRETTAPEYGDAAVLRKTRTREESEND</sequence>
<dbReference type="Gene3D" id="3.30.200.20">
    <property type="entry name" value="Phosphorylase Kinase, domain 1"/>
    <property type="match status" value="1"/>
</dbReference>
<dbReference type="EnsemblPlants" id="OBART08G00240.1">
    <property type="protein sequence ID" value="OBART08G00240.1"/>
    <property type="gene ID" value="OBART08G00240"/>
</dbReference>
<dbReference type="InterPro" id="IPR024752">
    <property type="entry name" value="Myb/SANT-like_dom"/>
</dbReference>
<dbReference type="CDD" id="cd13999">
    <property type="entry name" value="STKc_MAP3K-like"/>
    <property type="match status" value="1"/>
</dbReference>
<dbReference type="InterPro" id="IPR001245">
    <property type="entry name" value="Ser-Thr/Tyr_kinase_cat_dom"/>
</dbReference>
<dbReference type="InterPro" id="IPR045865">
    <property type="entry name" value="ACT-like_dom_sf"/>
</dbReference>
<proteinExistence type="predicted"/>
<dbReference type="Gramene" id="OBART08G00240.1">
    <property type="protein sequence ID" value="OBART08G00240.1"/>
    <property type="gene ID" value="OBART08G00240"/>
</dbReference>
<feature type="region of interest" description="Disordered" evidence="1">
    <location>
        <begin position="893"/>
        <end position="912"/>
    </location>
</feature>
<dbReference type="Proteomes" id="UP000026960">
    <property type="component" value="Chromosome 8"/>
</dbReference>
<dbReference type="GO" id="GO:0004674">
    <property type="term" value="F:protein serine/threonine kinase activity"/>
    <property type="evidence" value="ECO:0007669"/>
    <property type="project" value="TreeGrafter"/>
</dbReference>
<dbReference type="PANTHER" id="PTHR44329">
    <property type="entry name" value="SERINE/THREONINE-PROTEIN KINASE TNNI3K-RELATED"/>
    <property type="match status" value="1"/>
</dbReference>
<evidence type="ECO:0000259" key="3">
    <source>
        <dbReference type="PROSITE" id="PS51671"/>
    </source>
</evidence>
<dbReference type="InterPro" id="IPR008271">
    <property type="entry name" value="Ser/Thr_kinase_AS"/>
</dbReference>
<feature type="domain" description="Protein kinase" evidence="2">
    <location>
        <begin position="655"/>
        <end position="865"/>
    </location>
</feature>
<dbReference type="InterPro" id="IPR051681">
    <property type="entry name" value="Ser/Thr_Kinases-Pseudokinases"/>
</dbReference>
<dbReference type="SUPFAM" id="SSF56112">
    <property type="entry name" value="Protein kinase-like (PK-like)"/>
    <property type="match status" value="1"/>
</dbReference>
<evidence type="ECO:0000256" key="1">
    <source>
        <dbReference type="SAM" id="MobiDB-lite"/>
    </source>
</evidence>
<evidence type="ECO:0000313" key="5">
    <source>
        <dbReference type="Proteomes" id="UP000026960"/>
    </source>
</evidence>
<feature type="domain" description="ACT" evidence="3">
    <location>
        <begin position="552"/>
        <end position="626"/>
    </location>
</feature>